<accession>A0A544YT29</accession>
<dbReference type="Proteomes" id="UP000316541">
    <property type="component" value="Unassembled WGS sequence"/>
</dbReference>
<proteinExistence type="predicted"/>
<organism evidence="2 3">
    <name type="scientific">Microbispora hainanensis</name>
    <dbReference type="NCBI Taxonomy" id="568844"/>
    <lineage>
        <taxon>Bacteria</taxon>
        <taxon>Bacillati</taxon>
        <taxon>Actinomycetota</taxon>
        <taxon>Actinomycetes</taxon>
        <taxon>Streptosporangiales</taxon>
        <taxon>Streptosporangiaceae</taxon>
        <taxon>Microbispora</taxon>
    </lineage>
</organism>
<evidence type="ECO:0000313" key="2">
    <source>
        <dbReference type="EMBL" id="TQS19924.1"/>
    </source>
</evidence>
<comment type="caution">
    <text evidence="2">The sequence shown here is derived from an EMBL/GenBank/DDBJ whole genome shotgun (WGS) entry which is preliminary data.</text>
</comment>
<dbReference type="EMBL" id="VIRM01000020">
    <property type="protein sequence ID" value="TQS19924.1"/>
    <property type="molecule type" value="Genomic_DNA"/>
</dbReference>
<sequence length="61" mass="6262">MGAGLTRPPARLRVRDPRGRSLHVSGGAALFNLRLAVRTAGLSGDGLSKKRPTARGAGRAG</sequence>
<evidence type="ECO:0000256" key="1">
    <source>
        <dbReference type="SAM" id="MobiDB-lite"/>
    </source>
</evidence>
<dbReference type="AlphaFoldDB" id="A0A544YT29"/>
<name>A0A544YT29_9ACTN</name>
<feature type="region of interest" description="Disordered" evidence="1">
    <location>
        <begin position="42"/>
        <end position="61"/>
    </location>
</feature>
<gene>
    <name evidence="2" type="ORF">FLX08_17940</name>
</gene>
<reference evidence="2 3" key="1">
    <citation type="submission" date="2019-07" db="EMBL/GenBank/DDBJ databases">
        <title>Microbispora hainanensis DSM 45428.</title>
        <authorList>
            <person name="Thawai C."/>
        </authorList>
    </citation>
    <scope>NUCLEOTIDE SEQUENCE [LARGE SCALE GENOMIC DNA]</scope>
    <source>
        <strain evidence="2 3">DSM 45428</strain>
    </source>
</reference>
<evidence type="ECO:0000313" key="3">
    <source>
        <dbReference type="Proteomes" id="UP000316541"/>
    </source>
</evidence>
<protein>
    <submittedName>
        <fullName evidence="2">Uncharacterized protein</fullName>
    </submittedName>
</protein>